<evidence type="ECO:0000313" key="3">
    <source>
        <dbReference type="Proteomes" id="UP001062223"/>
    </source>
</evidence>
<dbReference type="EMBL" id="CP106879">
    <property type="protein sequence ID" value="UYC81090.1"/>
    <property type="molecule type" value="Genomic_DNA"/>
</dbReference>
<dbReference type="AlphaFoldDB" id="A0A9Q9P8B5"/>
<name>A0A9Q9P8B5_9MICO</name>
<dbReference type="RefSeq" id="WP_262139358.1">
    <property type="nucleotide sequence ID" value="NZ_CP106879.1"/>
</dbReference>
<protein>
    <submittedName>
        <fullName evidence="2">Uncharacterized protein</fullName>
    </submittedName>
</protein>
<feature type="transmembrane region" description="Helical" evidence="1">
    <location>
        <begin position="69"/>
        <end position="89"/>
    </location>
</feature>
<evidence type="ECO:0000256" key="1">
    <source>
        <dbReference type="SAM" id="Phobius"/>
    </source>
</evidence>
<reference evidence="2" key="1">
    <citation type="submission" date="2022-09" db="EMBL/GenBank/DDBJ databases">
        <title>Taxonomy of Curtobacterium flaccumfaciens.</title>
        <authorList>
            <person name="Osdaghi E."/>
            <person name="Taghavi S.M."/>
            <person name="Hamidizade M."/>
            <person name="Abachi H."/>
            <person name="Fazliarab A."/>
            <person name="Baeyen S."/>
            <person name="Portier P."/>
            <person name="Van Vaerenbergh J."/>
            <person name="Jacques M.-A."/>
        </authorList>
    </citation>
    <scope>NUCLEOTIDE SEQUENCE</scope>
    <source>
        <strain evidence="2">AGQB46</strain>
    </source>
</reference>
<keyword evidence="1" id="KW-0472">Membrane</keyword>
<organism evidence="2 3">
    <name type="scientific">Curtobacterium poinsettiae</name>
    <dbReference type="NCBI Taxonomy" id="159612"/>
    <lineage>
        <taxon>Bacteria</taxon>
        <taxon>Bacillati</taxon>
        <taxon>Actinomycetota</taxon>
        <taxon>Actinomycetes</taxon>
        <taxon>Micrococcales</taxon>
        <taxon>Microbacteriaceae</taxon>
        <taxon>Curtobacterium</taxon>
    </lineage>
</organism>
<keyword evidence="1" id="KW-1133">Transmembrane helix</keyword>
<sequence>MSDRARLRWFWIVAAVSWMVVAAWMALRDDVQRWPASIVLAFVCGTTGLCCFIMLLFGGRPTRREFLRAACTIIAGHVAIVVALDFTLVPAPSRLAVAVDALLIAPGLSIVSASFGVLTDGSAAAVVFGVAFTVDLVVKAVRESGKNPRNGTNEEGSS</sequence>
<gene>
    <name evidence="2" type="ORF">OE229_01105</name>
</gene>
<keyword evidence="1" id="KW-0812">Transmembrane</keyword>
<accession>A0A9Q9P8B5</accession>
<proteinExistence type="predicted"/>
<dbReference type="Proteomes" id="UP001062223">
    <property type="component" value="Chromosome"/>
</dbReference>
<feature type="transmembrane region" description="Helical" evidence="1">
    <location>
        <begin position="33"/>
        <end position="57"/>
    </location>
</feature>
<evidence type="ECO:0000313" key="2">
    <source>
        <dbReference type="EMBL" id="UYC81090.1"/>
    </source>
</evidence>
<dbReference type="KEGG" id="cpoi:OE229_01105"/>
<feature type="transmembrane region" description="Helical" evidence="1">
    <location>
        <begin position="7"/>
        <end position="27"/>
    </location>
</feature>